<feature type="region of interest" description="Disordered" evidence="1">
    <location>
        <begin position="303"/>
        <end position="385"/>
    </location>
</feature>
<dbReference type="PANTHER" id="PTHR33371:SF19">
    <property type="entry name" value="MCE-FAMILY PROTEIN MCE4A"/>
    <property type="match status" value="1"/>
</dbReference>
<gene>
    <name evidence="4" type="ORF">HF577_33300</name>
</gene>
<dbReference type="NCBIfam" id="TIGR00996">
    <property type="entry name" value="Mtu_fam_mce"/>
    <property type="match status" value="1"/>
</dbReference>
<dbReference type="InterPro" id="IPR003399">
    <property type="entry name" value="Mce/MlaD"/>
</dbReference>
<dbReference type="InterPro" id="IPR052336">
    <property type="entry name" value="MlaD_Phospholipid_Transporter"/>
</dbReference>
<organism evidence="4 5">
    <name type="scientific">Pseudonocardia xinjiangensis</name>
    <dbReference type="NCBI Taxonomy" id="75289"/>
    <lineage>
        <taxon>Bacteria</taxon>
        <taxon>Bacillati</taxon>
        <taxon>Actinomycetota</taxon>
        <taxon>Actinomycetes</taxon>
        <taxon>Pseudonocardiales</taxon>
        <taxon>Pseudonocardiaceae</taxon>
        <taxon>Pseudonocardia</taxon>
    </lineage>
</organism>
<accession>A0ABX1RPP4</accession>
<dbReference type="InterPro" id="IPR024516">
    <property type="entry name" value="Mce_C"/>
</dbReference>
<dbReference type="EMBL" id="JAAXKY010000184">
    <property type="protein sequence ID" value="NMH81952.1"/>
    <property type="molecule type" value="Genomic_DNA"/>
</dbReference>
<comment type="caution">
    <text evidence="4">The sequence shown here is derived from an EMBL/GenBank/DDBJ whole genome shotgun (WGS) entry which is preliminary data.</text>
</comment>
<reference evidence="4 5" key="1">
    <citation type="submission" date="2020-04" db="EMBL/GenBank/DDBJ databases">
        <authorList>
            <person name="Klaysubun C."/>
            <person name="Duangmal K."/>
            <person name="Lipun K."/>
        </authorList>
    </citation>
    <scope>NUCLEOTIDE SEQUENCE [LARGE SCALE GENOMIC DNA]</scope>
    <source>
        <strain evidence="4 5">JCM 11839</strain>
    </source>
</reference>
<dbReference type="PANTHER" id="PTHR33371">
    <property type="entry name" value="INTERMEMBRANE PHOSPHOLIPID TRANSPORT SYSTEM BINDING PROTEIN MLAD-RELATED"/>
    <property type="match status" value="1"/>
</dbReference>
<evidence type="ECO:0000259" key="2">
    <source>
        <dbReference type="Pfam" id="PF02470"/>
    </source>
</evidence>
<dbReference type="InterPro" id="IPR005693">
    <property type="entry name" value="Mce"/>
</dbReference>
<protein>
    <submittedName>
        <fullName evidence="4">MCE family protein</fullName>
    </submittedName>
</protein>
<feature type="domain" description="Mammalian cell entry C-terminal" evidence="3">
    <location>
        <begin position="100"/>
        <end position="320"/>
    </location>
</feature>
<evidence type="ECO:0000313" key="4">
    <source>
        <dbReference type="EMBL" id="NMH81952.1"/>
    </source>
</evidence>
<sequence length="423" mass="44139">MAGLAVGSYAGAFSDDVPVTLKVDRVGTQLVPRADVKVRGLNVGTVRSVSTDGSGATVQMALDRDKIAQIPRGVSARLIPKTLFGERYVSLVPPNGAAGPPLAAGDVIPEDRSEAAREIERVLDGLLPLLQAVPPQDLATTLGALSQALSGRGEDLGKTLVQLQKLTGGLRPAVPDLQEDITQLADFAGNLNQAAPDLLDALDDFSVTSRTIVEQRQQLNDLLTGVTHASDDLRGFLVANRENLIGLAASSRPTLESLARYAPEFPCLFGQLAGLVPRVDEAFGVGTDEPGLHVTLEIVNNNGKYVPDRDEPRYLDDRGPRCYPILPLGPQQPPGGPFKDGSKPPPPPAGSPTGSAADFGAIPTSFSDGPAGYTGMGLPNSPGEQQVVAELTAARDGSSPAAVPSWSSMLVGPLYRGAEVTLT</sequence>
<keyword evidence="5" id="KW-1185">Reference proteome</keyword>
<evidence type="ECO:0000259" key="3">
    <source>
        <dbReference type="Pfam" id="PF11887"/>
    </source>
</evidence>
<feature type="compositionally biased region" description="Basic and acidic residues" evidence="1">
    <location>
        <begin position="306"/>
        <end position="320"/>
    </location>
</feature>
<dbReference type="Proteomes" id="UP001296706">
    <property type="component" value="Unassembled WGS sequence"/>
</dbReference>
<feature type="domain" description="Mce/MlaD" evidence="2">
    <location>
        <begin position="17"/>
        <end position="94"/>
    </location>
</feature>
<evidence type="ECO:0000256" key="1">
    <source>
        <dbReference type="SAM" id="MobiDB-lite"/>
    </source>
</evidence>
<dbReference type="Pfam" id="PF11887">
    <property type="entry name" value="Mce4_CUP1"/>
    <property type="match status" value="1"/>
</dbReference>
<evidence type="ECO:0000313" key="5">
    <source>
        <dbReference type="Proteomes" id="UP001296706"/>
    </source>
</evidence>
<name>A0ABX1RPP4_9PSEU</name>
<dbReference type="Pfam" id="PF02470">
    <property type="entry name" value="MlaD"/>
    <property type="match status" value="1"/>
</dbReference>
<proteinExistence type="predicted"/>